<dbReference type="EMBL" id="FUEG01000006">
    <property type="protein sequence ID" value="SJL05234.1"/>
    <property type="molecule type" value="Genomic_DNA"/>
</dbReference>
<dbReference type="PANTHER" id="PTHR24559:SF444">
    <property type="entry name" value="REVERSE TRANSCRIPTASE DOMAIN-CONTAINING PROTEIN"/>
    <property type="match status" value="1"/>
</dbReference>
<feature type="domain" description="Reverse transcriptase" evidence="1">
    <location>
        <begin position="1"/>
        <end position="222"/>
    </location>
</feature>
<organism evidence="2 3">
    <name type="scientific">Armillaria ostoyae</name>
    <name type="common">Armillaria root rot fungus</name>
    <dbReference type="NCBI Taxonomy" id="47428"/>
    <lineage>
        <taxon>Eukaryota</taxon>
        <taxon>Fungi</taxon>
        <taxon>Dikarya</taxon>
        <taxon>Basidiomycota</taxon>
        <taxon>Agaricomycotina</taxon>
        <taxon>Agaricomycetes</taxon>
        <taxon>Agaricomycetidae</taxon>
        <taxon>Agaricales</taxon>
        <taxon>Marasmiineae</taxon>
        <taxon>Physalacriaceae</taxon>
        <taxon>Armillaria</taxon>
    </lineage>
</organism>
<dbReference type="InterPro" id="IPR053134">
    <property type="entry name" value="RNA-dir_DNA_polymerase"/>
</dbReference>
<evidence type="ECO:0000259" key="1">
    <source>
        <dbReference type="PROSITE" id="PS50878"/>
    </source>
</evidence>
<dbReference type="Proteomes" id="UP000219338">
    <property type="component" value="Unassembled WGS sequence"/>
</dbReference>
<protein>
    <recommendedName>
        <fullName evidence="1">Reverse transcriptase domain-containing protein</fullName>
    </recommendedName>
</protein>
<dbReference type="PROSITE" id="PS50878">
    <property type="entry name" value="RT_POL"/>
    <property type="match status" value="1"/>
</dbReference>
<dbReference type="STRING" id="47428.A0A284R927"/>
<dbReference type="InterPro" id="IPR000477">
    <property type="entry name" value="RT_dom"/>
</dbReference>
<dbReference type="InterPro" id="IPR043128">
    <property type="entry name" value="Rev_trsase/Diguanyl_cyclase"/>
</dbReference>
<gene>
    <name evidence="2" type="ORF">ARMOST_08600</name>
</gene>
<name>A0A284R927_ARMOS</name>
<dbReference type="AlphaFoldDB" id="A0A284R927"/>
<dbReference type="OrthoDB" id="3254954at2759"/>
<dbReference type="CDD" id="cd01647">
    <property type="entry name" value="RT_LTR"/>
    <property type="match status" value="1"/>
</dbReference>
<dbReference type="PANTHER" id="PTHR24559">
    <property type="entry name" value="TRANSPOSON TY3-I GAG-POL POLYPROTEIN"/>
    <property type="match status" value="1"/>
</dbReference>
<reference evidence="3" key="1">
    <citation type="journal article" date="2017" name="Nat. Ecol. Evol.">
        <title>Genome expansion and lineage-specific genetic innovations in the forest pathogenic fungi Armillaria.</title>
        <authorList>
            <person name="Sipos G."/>
            <person name="Prasanna A.N."/>
            <person name="Walter M.C."/>
            <person name="O'Connor E."/>
            <person name="Balint B."/>
            <person name="Krizsan K."/>
            <person name="Kiss B."/>
            <person name="Hess J."/>
            <person name="Varga T."/>
            <person name="Slot J."/>
            <person name="Riley R."/>
            <person name="Boka B."/>
            <person name="Rigling D."/>
            <person name="Barry K."/>
            <person name="Lee J."/>
            <person name="Mihaltcheva S."/>
            <person name="LaButti K."/>
            <person name="Lipzen A."/>
            <person name="Waldron R."/>
            <person name="Moloney N.M."/>
            <person name="Sperisen C."/>
            <person name="Kredics L."/>
            <person name="Vagvoelgyi C."/>
            <person name="Patrignani A."/>
            <person name="Fitzpatrick D."/>
            <person name="Nagy I."/>
            <person name="Doyle S."/>
            <person name="Anderson J.B."/>
            <person name="Grigoriev I.V."/>
            <person name="Gueldener U."/>
            <person name="Muensterkoetter M."/>
            <person name="Nagy L.G."/>
        </authorList>
    </citation>
    <scope>NUCLEOTIDE SEQUENCE [LARGE SCALE GENOMIC DNA]</scope>
    <source>
        <strain evidence="3">C18/9</strain>
    </source>
</reference>
<dbReference type="Pfam" id="PF00078">
    <property type="entry name" value="RVT_1"/>
    <property type="match status" value="1"/>
</dbReference>
<dbReference type="OMA" id="THIMEWQ"/>
<evidence type="ECO:0000313" key="2">
    <source>
        <dbReference type="EMBL" id="SJL05234.1"/>
    </source>
</evidence>
<dbReference type="SUPFAM" id="SSF56672">
    <property type="entry name" value="DNA/RNA polymerases"/>
    <property type="match status" value="1"/>
</dbReference>
<dbReference type="Gene3D" id="3.10.10.10">
    <property type="entry name" value="HIV Type 1 Reverse Transcriptase, subunit A, domain 1"/>
    <property type="match status" value="1"/>
</dbReference>
<evidence type="ECO:0000313" key="3">
    <source>
        <dbReference type="Proteomes" id="UP000219338"/>
    </source>
</evidence>
<accession>A0A284R927</accession>
<keyword evidence="3" id="KW-1185">Reference proteome</keyword>
<dbReference type="Gene3D" id="3.30.70.270">
    <property type="match status" value="1"/>
</dbReference>
<dbReference type="InterPro" id="IPR043502">
    <property type="entry name" value="DNA/RNA_pol_sf"/>
</dbReference>
<proteinExistence type="predicted"/>
<sequence length="250" mass="29361">MPPFREVNHEIPLIDKGKRYHYHLPRCPNSLKAEFNKKVEKYMRAGWWKLTAANQAAPMLCLLKKDRHLWTVIDCRQHNKNTVKDVTPMPDQDGIREDMARGKYRSKIDLSDAYEQVQIVPDDIWKTAFTTIWGMFTSAVMQQGDCNAPATFQRLMMSIFQDIIGVFMHVYINDIFVFSDSIEEHEAHLHVIFDRLQEQTLYLNGAKCELYAERMDCLGYIINDNGLHADEDKLTHIMEWQTPHTYHNIQ</sequence>